<dbReference type="Gene3D" id="3.40.50.970">
    <property type="match status" value="2"/>
</dbReference>
<keyword evidence="2 3" id="KW-0786">Thiamine pyrophosphate</keyword>
<dbReference type="SUPFAM" id="SSF52467">
    <property type="entry name" value="DHS-like NAD/FAD-binding domain"/>
    <property type="match status" value="1"/>
</dbReference>
<comment type="similarity">
    <text evidence="1 3">Belongs to the TPP enzyme family.</text>
</comment>
<proteinExistence type="inferred from homology"/>
<dbReference type="GO" id="GO:0050695">
    <property type="term" value="F:benzoylformate decarboxylase activity"/>
    <property type="evidence" value="ECO:0007669"/>
    <property type="project" value="UniProtKB-EC"/>
</dbReference>
<feature type="domain" description="Thiamine pyrophosphate enzyme TPP-binding" evidence="5">
    <location>
        <begin position="412"/>
        <end position="552"/>
    </location>
</feature>
<dbReference type="PROSITE" id="PS00187">
    <property type="entry name" value="TPP_ENZYMES"/>
    <property type="match status" value="1"/>
</dbReference>
<dbReference type="EMBL" id="CZRL01000049">
    <property type="protein sequence ID" value="CUS50976.1"/>
    <property type="molecule type" value="Genomic_DNA"/>
</dbReference>
<dbReference type="Pfam" id="PF00205">
    <property type="entry name" value="TPP_enzyme_M"/>
    <property type="match status" value="1"/>
</dbReference>
<reference evidence="7" key="1">
    <citation type="submission" date="2015-10" db="EMBL/GenBank/DDBJ databases">
        <authorList>
            <person name="Gilbert D.G."/>
        </authorList>
    </citation>
    <scope>NUCLEOTIDE SEQUENCE</scope>
</reference>
<keyword evidence="7" id="KW-0456">Lyase</keyword>
<name>A0A160TTX7_9ZZZZ</name>
<dbReference type="AlphaFoldDB" id="A0A160TTX7"/>
<dbReference type="PANTHER" id="PTHR18968:SF133">
    <property type="entry name" value="BENZOYLFORMATE DECARBOXYLASE"/>
    <property type="match status" value="1"/>
</dbReference>
<dbReference type="InterPro" id="IPR000399">
    <property type="entry name" value="TPP-bd_CS"/>
</dbReference>
<dbReference type="GO" id="GO:0050660">
    <property type="term" value="F:flavin adenine dinucleotide binding"/>
    <property type="evidence" value="ECO:0007669"/>
    <property type="project" value="TreeGrafter"/>
</dbReference>
<dbReference type="Pfam" id="PF02776">
    <property type="entry name" value="TPP_enzyme_N"/>
    <property type="match status" value="1"/>
</dbReference>
<evidence type="ECO:0000259" key="6">
    <source>
        <dbReference type="Pfam" id="PF02776"/>
    </source>
</evidence>
<dbReference type="CDD" id="cd02002">
    <property type="entry name" value="TPP_BFDC"/>
    <property type="match status" value="1"/>
</dbReference>
<evidence type="ECO:0000259" key="4">
    <source>
        <dbReference type="Pfam" id="PF00205"/>
    </source>
</evidence>
<organism evidence="7">
    <name type="scientific">hydrothermal vent metagenome</name>
    <dbReference type="NCBI Taxonomy" id="652676"/>
    <lineage>
        <taxon>unclassified sequences</taxon>
        <taxon>metagenomes</taxon>
        <taxon>ecological metagenomes</taxon>
    </lineage>
</organism>
<evidence type="ECO:0000256" key="2">
    <source>
        <dbReference type="ARBA" id="ARBA00023052"/>
    </source>
</evidence>
<evidence type="ECO:0000259" key="5">
    <source>
        <dbReference type="Pfam" id="PF02775"/>
    </source>
</evidence>
<dbReference type="SUPFAM" id="SSF52518">
    <property type="entry name" value="Thiamin diphosphate-binding fold (THDP-binding)"/>
    <property type="match status" value="2"/>
</dbReference>
<dbReference type="InterPro" id="IPR012001">
    <property type="entry name" value="Thiamin_PyroP_enz_TPP-bd_dom"/>
</dbReference>
<dbReference type="InterPro" id="IPR012000">
    <property type="entry name" value="Thiamin_PyroP_enz_cen_dom"/>
</dbReference>
<feature type="domain" description="Thiamine pyrophosphate enzyme central" evidence="4">
    <location>
        <begin position="198"/>
        <end position="333"/>
    </location>
</feature>
<dbReference type="EC" id="4.1.1.7" evidence="7"/>
<evidence type="ECO:0000256" key="3">
    <source>
        <dbReference type="RuleBase" id="RU362132"/>
    </source>
</evidence>
<dbReference type="InterPro" id="IPR029061">
    <property type="entry name" value="THDP-binding"/>
</dbReference>
<dbReference type="GO" id="GO:0000287">
    <property type="term" value="F:magnesium ion binding"/>
    <property type="evidence" value="ECO:0007669"/>
    <property type="project" value="InterPro"/>
</dbReference>
<dbReference type="PANTHER" id="PTHR18968">
    <property type="entry name" value="THIAMINE PYROPHOSPHATE ENZYMES"/>
    <property type="match status" value="1"/>
</dbReference>
<dbReference type="Pfam" id="PF02775">
    <property type="entry name" value="TPP_enzyme_C"/>
    <property type="match status" value="1"/>
</dbReference>
<feature type="domain" description="Thiamine pyrophosphate enzyme N-terminal TPP-binding" evidence="6">
    <location>
        <begin position="13"/>
        <end position="111"/>
    </location>
</feature>
<evidence type="ECO:0000313" key="7">
    <source>
        <dbReference type="EMBL" id="CUS50976.1"/>
    </source>
</evidence>
<dbReference type="GO" id="GO:0003984">
    <property type="term" value="F:acetolactate synthase activity"/>
    <property type="evidence" value="ECO:0007669"/>
    <property type="project" value="TreeGrafter"/>
</dbReference>
<dbReference type="InterPro" id="IPR029035">
    <property type="entry name" value="DHS-like_NAD/FAD-binding_dom"/>
</dbReference>
<dbReference type="InterPro" id="IPR045229">
    <property type="entry name" value="TPP_enz"/>
</dbReference>
<dbReference type="GO" id="GO:0030976">
    <property type="term" value="F:thiamine pyrophosphate binding"/>
    <property type="evidence" value="ECO:0007669"/>
    <property type="project" value="InterPro"/>
</dbReference>
<protein>
    <submittedName>
        <fullName evidence="7">Benzoylformate decarboxylase</fullName>
        <ecNumber evidence="7">4.1.1.7</ecNumber>
    </submittedName>
</protein>
<dbReference type="Gene3D" id="3.40.50.1220">
    <property type="entry name" value="TPP-binding domain"/>
    <property type="match status" value="1"/>
</dbReference>
<sequence>MMNSATPNTKFGRDTFLSLLVDEGITHLFGNPGTTELPIMHALRDHTSLTYVLGLQESVVIAMADGFCRASGKLTACNVHVAPGLGNALGAIYNANLSGSPLIITAGQQEQGHGLMEPLLYGPLVDMARPLVKWATEITRIEDVPRILRRAAKIAMASPTGPVFLSLPGDILNTSTALDLGQRTRVDALTLPSDKSLRHLSERILAAKQPVLLAGTEIVTSDALHEAAELAEVLGAPVYQQTVPHGAHFFSEHPAFKGALTRIQDQVRSTLSPYDLMICIGSDVLQMSVWSATDPLPLDLPIVQIGLRDWEMGKNYPAEIALRSDVKETLQKLIPQLRQLQDTKRTRTSVTSLEQIAQNNWSTNREQRRQDIGARLDDSSIEPDWLMMQIADSIPADTIIVDEGLTTSKNLLQFLPHRDRYSYFGMVTGGIGWGIAAAVGVQLAQPNRPVVAISGDGSAMYSPQALWTAAHLELPILFLIFNNQGYRILKERLLAFHGNDQYIGMNLREPSIDFTGLATSFGMRAEKIVDPAQFEAIFKDAVNFDTPCLLEIMLQPGP</sequence>
<evidence type="ECO:0000256" key="1">
    <source>
        <dbReference type="ARBA" id="ARBA00007812"/>
    </source>
</evidence>
<gene>
    <name evidence="7" type="ORF">MGWOODY_XGa2662</name>
</gene>
<dbReference type="InterPro" id="IPR011766">
    <property type="entry name" value="TPP_enzyme_TPP-bd"/>
</dbReference>
<dbReference type="CDD" id="cd07035">
    <property type="entry name" value="TPP_PYR_POX_like"/>
    <property type="match status" value="1"/>
</dbReference>
<accession>A0A160TTX7</accession>